<keyword evidence="2" id="KW-0169">Cobalamin biosynthesis</keyword>
<proteinExistence type="predicted"/>
<reference evidence="7 8" key="1">
    <citation type="submission" date="2016-11" db="EMBL/GenBank/DDBJ databases">
        <authorList>
            <person name="Jaros S."/>
            <person name="Januszkiewicz K."/>
            <person name="Wedrychowicz H."/>
        </authorList>
    </citation>
    <scope>NUCLEOTIDE SEQUENCE [LARGE SCALE GENOMIC DNA]</scope>
    <source>
        <strain evidence="7 8">DSM 15970</strain>
    </source>
</reference>
<dbReference type="NCBIfam" id="TIGR02467">
    <property type="entry name" value="CbiE"/>
    <property type="match status" value="1"/>
</dbReference>
<evidence type="ECO:0000313" key="8">
    <source>
        <dbReference type="Proteomes" id="UP000184342"/>
    </source>
</evidence>
<dbReference type="AlphaFoldDB" id="A0A1M6DTR3"/>
<dbReference type="InterPro" id="IPR050714">
    <property type="entry name" value="Cobalamin_biosynth_MTase"/>
</dbReference>
<dbReference type="PANTHER" id="PTHR43182">
    <property type="entry name" value="COBALT-PRECORRIN-6B C(15)-METHYLTRANSFERASE (DECARBOXYLATING)"/>
    <property type="match status" value="1"/>
</dbReference>
<organism evidence="7 8">
    <name type="scientific">Parasporobacterium paucivorans DSM 15970</name>
    <dbReference type="NCBI Taxonomy" id="1122934"/>
    <lineage>
        <taxon>Bacteria</taxon>
        <taxon>Bacillati</taxon>
        <taxon>Bacillota</taxon>
        <taxon>Clostridia</taxon>
        <taxon>Lachnospirales</taxon>
        <taxon>Lachnospiraceae</taxon>
        <taxon>Parasporobacterium</taxon>
    </lineage>
</organism>
<dbReference type="GO" id="GO:0032259">
    <property type="term" value="P:methylation"/>
    <property type="evidence" value="ECO:0007669"/>
    <property type="project" value="UniProtKB-KW"/>
</dbReference>
<dbReference type="PROSITE" id="PS51014">
    <property type="entry name" value="COBK_CBIJ"/>
    <property type="match status" value="1"/>
</dbReference>
<name>A0A1M6DTR3_9FIRM</name>
<keyword evidence="5" id="KW-0949">S-adenosyl-L-methionine</keyword>
<evidence type="ECO:0000256" key="1">
    <source>
        <dbReference type="ARBA" id="ARBA00004953"/>
    </source>
</evidence>
<dbReference type="UniPathway" id="UPA00148"/>
<dbReference type="STRING" id="1122934.SAMN02745691_00803"/>
<dbReference type="InterPro" id="IPR000878">
    <property type="entry name" value="4pyrrol_Mease"/>
</dbReference>
<sequence>MSDVLLFGGTAEGRKIAEYLSENKVKVHTCVATDYAGTLLPASENVSVSIGRLDVAQMKELICELERPLVIDATHPHAAIVTENIKNACILAGAEYIRLVRNSSENPDASYLSFSDIDGAVEYLKKTEGNILVATGSKELSKYTAIDNYRDRVFARVLSTGDVAQECSRLGFEGRNLICMQGPFSLELNYSMLRHVDAKYLVTKESGGSGGFAEKLEAAHKAGASVLVIGRPAVESGMSLSDCILLLRTRFFPETVASRKIILSGIGMGSRGNMTVETCQALDSADLIIGAKRLTDAAGFAGKAVYNSYKDSEIKKYIEEHPEYRNIVVALSGDAGFYSGAKRLLNVLDEYKPEILCGIPTVSYLCSKLGESWEDAYLASIHGREENILDRITKYRKVFALLGGNKTVDGLCRELIYFNLKDVTIHVGESLSYPDEKITSGKPEEILGKNFASLSAVLIVNENVLHNIVTHGIPDEEFLRARVPMTKEEVRSVSLSKLRLKKNSIIYDIGAGTGSVSIEMSLQSPDGMVYAIEKNEEAVQLIELNRIKFRTGNLRIIQALAPDGLADLPAPTHAFIGGSSGNMKEILKNLLEKNPQIRIVINASTLETMGEIVGIIGEIPLKDLNIVQVNVSRAKKIGNYHMMEGVNPVSIISFTGAGQGGTSCGFQE</sequence>
<dbReference type="RefSeq" id="WP_073993070.1">
    <property type="nucleotide sequence ID" value="NZ_FQYT01000006.1"/>
</dbReference>
<evidence type="ECO:0000256" key="2">
    <source>
        <dbReference type="ARBA" id="ARBA00022573"/>
    </source>
</evidence>
<dbReference type="SUPFAM" id="SSF53790">
    <property type="entry name" value="Tetrapyrrole methylase"/>
    <property type="match status" value="1"/>
</dbReference>
<dbReference type="Gene3D" id="3.30.950.10">
    <property type="entry name" value="Methyltransferase, Cobalt-precorrin-4 Transmethylase, Domain 2"/>
    <property type="match status" value="1"/>
</dbReference>
<dbReference type="EMBL" id="FQYT01000006">
    <property type="protein sequence ID" value="SHI76591.1"/>
    <property type="molecule type" value="Genomic_DNA"/>
</dbReference>
<protein>
    <submittedName>
        <fullName evidence="7">Precorrin-6Y C5,15-methyltransferase (Decarboxylating)</fullName>
    </submittedName>
</protein>
<dbReference type="Pfam" id="PF00590">
    <property type="entry name" value="TP_methylase"/>
    <property type="match status" value="1"/>
</dbReference>
<dbReference type="InterPro" id="IPR014777">
    <property type="entry name" value="4pyrrole_Mease_sub1"/>
</dbReference>
<keyword evidence="3 7" id="KW-0489">Methyltransferase</keyword>
<dbReference type="Proteomes" id="UP000184342">
    <property type="component" value="Unassembled WGS sequence"/>
</dbReference>
<accession>A0A1M6DTR3</accession>
<dbReference type="CDD" id="cd02440">
    <property type="entry name" value="AdoMet_MTases"/>
    <property type="match status" value="1"/>
</dbReference>
<dbReference type="InterPro" id="IPR029063">
    <property type="entry name" value="SAM-dependent_MTases_sf"/>
</dbReference>
<evidence type="ECO:0000259" key="6">
    <source>
        <dbReference type="Pfam" id="PF00590"/>
    </source>
</evidence>
<dbReference type="GO" id="GO:0016994">
    <property type="term" value="F:precorrin-6A reductase activity"/>
    <property type="evidence" value="ECO:0007669"/>
    <property type="project" value="InterPro"/>
</dbReference>
<dbReference type="InterPro" id="IPR014008">
    <property type="entry name" value="Cbl_synth_MTase_CbiT"/>
</dbReference>
<dbReference type="GO" id="GO:0008276">
    <property type="term" value="F:protein methyltransferase activity"/>
    <property type="evidence" value="ECO:0007669"/>
    <property type="project" value="InterPro"/>
</dbReference>
<feature type="domain" description="Tetrapyrrole methylase" evidence="6">
    <location>
        <begin position="260"/>
        <end position="446"/>
    </location>
</feature>
<evidence type="ECO:0000256" key="4">
    <source>
        <dbReference type="ARBA" id="ARBA00022679"/>
    </source>
</evidence>
<dbReference type="InterPro" id="IPR035996">
    <property type="entry name" value="4pyrrol_Methylase_sf"/>
</dbReference>
<dbReference type="OrthoDB" id="9780707at2"/>
<evidence type="ECO:0000256" key="5">
    <source>
        <dbReference type="ARBA" id="ARBA00022691"/>
    </source>
</evidence>
<dbReference type="CDD" id="cd11644">
    <property type="entry name" value="Precorrin-6Y-MT"/>
    <property type="match status" value="1"/>
</dbReference>
<dbReference type="PANTHER" id="PTHR43182:SF1">
    <property type="entry name" value="COBALT-PRECORRIN-7 C(5)-METHYLTRANSFERASE"/>
    <property type="match status" value="1"/>
</dbReference>
<gene>
    <name evidence="7" type="ORF">SAMN02745691_00803</name>
</gene>
<dbReference type="NCBIfam" id="TIGR02469">
    <property type="entry name" value="CbiT"/>
    <property type="match status" value="1"/>
</dbReference>
<dbReference type="Gene3D" id="3.40.50.150">
    <property type="entry name" value="Vaccinia Virus protein VP39"/>
    <property type="match status" value="1"/>
</dbReference>
<dbReference type="InterPro" id="IPR014776">
    <property type="entry name" value="4pyrrole_Mease_sub2"/>
</dbReference>
<dbReference type="NCBIfam" id="TIGR00715">
    <property type="entry name" value="precor6x_red"/>
    <property type="match status" value="1"/>
</dbReference>
<dbReference type="InterPro" id="IPR003723">
    <property type="entry name" value="Precorrin-6x_reduct"/>
</dbReference>
<comment type="pathway">
    <text evidence="1">Cofactor biosynthesis; adenosylcobalamin biosynthesis.</text>
</comment>
<dbReference type="InterPro" id="IPR012818">
    <property type="entry name" value="CbiE"/>
</dbReference>
<dbReference type="GO" id="GO:0009236">
    <property type="term" value="P:cobalamin biosynthetic process"/>
    <property type="evidence" value="ECO:0007669"/>
    <property type="project" value="UniProtKB-UniPathway"/>
</dbReference>
<evidence type="ECO:0000256" key="3">
    <source>
        <dbReference type="ARBA" id="ARBA00022603"/>
    </source>
</evidence>
<dbReference type="SUPFAM" id="SSF53335">
    <property type="entry name" value="S-adenosyl-L-methionine-dependent methyltransferases"/>
    <property type="match status" value="1"/>
</dbReference>
<keyword evidence="4 7" id="KW-0808">Transferase</keyword>
<dbReference type="Pfam" id="PF02571">
    <property type="entry name" value="CbiJ"/>
    <property type="match status" value="1"/>
</dbReference>
<dbReference type="Gene3D" id="3.40.1010.10">
    <property type="entry name" value="Cobalt-precorrin-4 Transmethylase, Domain 1"/>
    <property type="match status" value="1"/>
</dbReference>
<evidence type="ECO:0000313" key="7">
    <source>
        <dbReference type="EMBL" id="SHI76591.1"/>
    </source>
</evidence>
<keyword evidence="8" id="KW-1185">Reference proteome</keyword>